<evidence type="ECO:0000313" key="1">
    <source>
        <dbReference type="EMBL" id="KAJ7415264.1"/>
    </source>
</evidence>
<name>A0ABQ9DB42_9PASS</name>
<protein>
    <submittedName>
        <fullName evidence="1">Uncharacterized protein</fullName>
    </submittedName>
</protein>
<reference evidence="1" key="1">
    <citation type="submission" date="2019-10" db="EMBL/GenBank/DDBJ databases">
        <authorList>
            <person name="Soares A.E.R."/>
            <person name="Aleixo A."/>
            <person name="Schneider P."/>
            <person name="Miyaki C.Y."/>
            <person name="Schneider M.P."/>
            <person name="Mello C."/>
            <person name="Vasconcelos A.T.R."/>
        </authorList>
    </citation>
    <scope>NUCLEOTIDE SEQUENCE</scope>
    <source>
        <tissue evidence="1">Muscle</tissue>
    </source>
</reference>
<accession>A0ABQ9DB42</accession>
<evidence type="ECO:0000313" key="2">
    <source>
        <dbReference type="Proteomes" id="UP001145742"/>
    </source>
</evidence>
<keyword evidence="2" id="KW-1185">Reference proteome</keyword>
<gene>
    <name evidence="1" type="ORF">WISP_78991</name>
</gene>
<dbReference type="Proteomes" id="UP001145742">
    <property type="component" value="Unassembled WGS sequence"/>
</dbReference>
<comment type="caution">
    <text evidence="1">The sequence shown here is derived from an EMBL/GenBank/DDBJ whole genome shotgun (WGS) entry which is preliminary data.</text>
</comment>
<dbReference type="EMBL" id="WHWB01033970">
    <property type="protein sequence ID" value="KAJ7415264.1"/>
    <property type="molecule type" value="Genomic_DNA"/>
</dbReference>
<proteinExistence type="predicted"/>
<sequence>MFTSYLQADLMKAEAGEGAGQEENTDELAFLEAQLEKERKGGISNAEEGSSRSGLYSSLSNSAPSLMYFETCRRASKPVCAEAAGAQTDVVQKMVMDVAVYLGAAWSSPDKATVVIKGQQFKPGAMTEEEVMSLVRELPSKPLDGHHEKLTPVQAVHPGRLALLPQVQQPLVLYSFAIAENKA</sequence>
<organism evidence="1 2">
    <name type="scientific">Willisornis vidua</name>
    <name type="common">Xingu scale-backed antbird</name>
    <dbReference type="NCBI Taxonomy" id="1566151"/>
    <lineage>
        <taxon>Eukaryota</taxon>
        <taxon>Metazoa</taxon>
        <taxon>Chordata</taxon>
        <taxon>Craniata</taxon>
        <taxon>Vertebrata</taxon>
        <taxon>Euteleostomi</taxon>
        <taxon>Archelosauria</taxon>
        <taxon>Archosauria</taxon>
        <taxon>Dinosauria</taxon>
        <taxon>Saurischia</taxon>
        <taxon>Theropoda</taxon>
        <taxon>Coelurosauria</taxon>
        <taxon>Aves</taxon>
        <taxon>Neognathae</taxon>
        <taxon>Neoaves</taxon>
        <taxon>Telluraves</taxon>
        <taxon>Australaves</taxon>
        <taxon>Passeriformes</taxon>
        <taxon>Thamnophilidae</taxon>
        <taxon>Willisornis</taxon>
    </lineage>
</organism>